<accession>A0A1B0BCL6</accession>
<dbReference type="AlphaFoldDB" id="A0A1B0BCL6"/>
<feature type="region of interest" description="Disordered" evidence="1">
    <location>
        <begin position="275"/>
        <end position="415"/>
    </location>
</feature>
<dbReference type="EnsemblMetazoa" id="GPPI025822-RA">
    <property type="protein sequence ID" value="GPPI025822-PA"/>
    <property type="gene ID" value="GPPI025822"/>
</dbReference>
<protein>
    <recommendedName>
        <fullName evidence="4">Retrotransposon gag domain-containing protein</fullName>
    </recommendedName>
</protein>
<feature type="compositionally biased region" description="Low complexity" evidence="1">
    <location>
        <begin position="83"/>
        <end position="97"/>
    </location>
</feature>
<dbReference type="VEuPathDB" id="VectorBase:GPPI025822"/>
<evidence type="ECO:0000256" key="1">
    <source>
        <dbReference type="SAM" id="MobiDB-lite"/>
    </source>
</evidence>
<reference evidence="2" key="2">
    <citation type="submission" date="2020-05" db="UniProtKB">
        <authorList>
            <consortium name="EnsemblMetazoa"/>
        </authorList>
    </citation>
    <scope>IDENTIFICATION</scope>
    <source>
        <strain evidence="2">IAEA</strain>
    </source>
</reference>
<sequence length="415" mass="47157">MNPSIGRSSTSQTANLTPATRFDRKFQRFELGNQNTTEEYPTCSSSVGFFARFFKKVGDLFEMPNGESLDNSRNTIGNAMEGSNNSNNQQGSHAAAANSNQQLVDILRQQSEAWLSCMQEFGKGRKISGLQRQHLRPISMRHPRQVEFYCLVAGQTNKWYWQMLEGREGDTTFDYFALKAELLNHFKTADLDYELIREFMERKQQQSESFDDYCAKIYDLTFNMRRKIPEWELIKVIKSNVKSSLATLIFATKVENVAELKFECKRAEKLLRESRARTRRASKVSQEEEETHGTRSEAVEAFEPRHVKDSDRQREGGSAHKNDGRWTNTGNTGERYEERRQPQFTTLRASQPTLTQSPAPARAAPVHHIPSQVPSAAPTNAAEGDTEGVGVGKEVEEVDEATPGNEEEEMESKSF</sequence>
<feature type="compositionally biased region" description="Polar residues" evidence="1">
    <location>
        <begin position="68"/>
        <end position="77"/>
    </location>
</feature>
<feature type="compositionally biased region" description="Polar residues" evidence="1">
    <location>
        <begin position="342"/>
        <end position="358"/>
    </location>
</feature>
<proteinExistence type="predicted"/>
<name>A0A1B0BCL6_9MUSC</name>
<feature type="region of interest" description="Disordered" evidence="1">
    <location>
        <begin position="64"/>
        <end position="97"/>
    </location>
</feature>
<evidence type="ECO:0008006" key="4">
    <source>
        <dbReference type="Google" id="ProtNLM"/>
    </source>
</evidence>
<dbReference type="Proteomes" id="UP000092460">
    <property type="component" value="Unassembled WGS sequence"/>
</dbReference>
<evidence type="ECO:0000313" key="3">
    <source>
        <dbReference type="Proteomes" id="UP000092460"/>
    </source>
</evidence>
<keyword evidence="3" id="KW-1185">Reference proteome</keyword>
<feature type="compositionally biased region" description="Basic and acidic residues" evidence="1">
    <location>
        <begin position="291"/>
        <end position="324"/>
    </location>
</feature>
<evidence type="ECO:0000313" key="2">
    <source>
        <dbReference type="EnsemblMetazoa" id="GPPI025822-PA"/>
    </source>
</evidence>
<dbReference type="EMBL" id="JXJN01012051">
    <property type="status" value="NOT_ANNOTATED_CDS"/>
    <property type="molecule type" value="Genomic_DNA"/>
</dbReference>
<organism evidence="2 3">
    <name type="scientific">Glossina palpalis gambiensis</name>
    <dbReference type="NCBI Taxonomy" id="67801"/>
    <lineage>
        <taxon>Eukaryota</taxon>
        <taxon>Metazoa</taxon>
        <taxon>Ecdysozoa</taxon>
        <taxon>Arthropoda</taxon>
        <taxon>Hexapoda</taxon>
        <taxon>Insecta</taxon>
        <taxon>Pterygota</taxon>
        <taxon>Neoptera</taxon>
        <taxon>Endopterygota</taxon>
        <taxon>Diptera</taxon>
        <taxon>Brachycera</taxon>
        <taxon>Muscomorpha</taxon>
        <taxon>Hippoboscoidea</taxon>
        <taxon>Glossinidae</taxon>
        <taxon>Glossina</taxon>
    </lineage>
</organism>
<reference evidence="3" key="1">
    <citation type="submission" date="2015-01" db="EMBL/GenBank/DDBJ databases">
        <authorList>
            <person name="Aksoy S."/>
            <person name="Warren W."/>
            <person name="Wilson R.K."/>
        </authorList>
    </citation>
    <scope>NUCLEOTIDE SEQUENCE [LARGE SCALE GENOMIC DNA]</scope>
    <source>
        <strain evidence="3">IAEA</strain>
    </source>
</reference>
<feature type="compositionally biased region" description="Acidic residues" evidence="1">
    <location>
        <begin position="396"/>
        <end position="415"/>
    </location>
</feature>